<organism evidence="1 2">
    <name type="scientific">Bradymonas sediminis</name>
    <dbReference type="NCBI Taxonomy" id="1548548"/>
    <lineage>
        <taxon>Bacteria</taxon>
        <taxon>Deltaproteobacteria</taxon>
        <taxon>Bradymonadales</taxon>
        <taxon>Bradymonadaceae</taxon>
        <taxon>Bradymonas</taxon>
    </lineage>
</organism>
<evidence type="ECO:0000313" key="1">
    <source>
        <dbReference type="EMBL" id="AWV91307.1"/>
    </source>
</evidence>
<reference evidence="1 2" key="1">
    <citation type="submission" date="2018-06" db="EMBL/GenBank/DDBJ databases">
        <title>Lujinxingia sediminis gen. nov. sp. nov., a new facultative anaerobic member of the class Deltaproteobacteria, and proposal of Lujinxingaceae fam. nov.</title>
        <authorList>
            <person name="Guo L.-Y."/>
            <person name="Li C.-M."/>
            <person name="Wang S."/>
            <person name="Du Z.-J."/>
        </authorList>
    </citation>
    <scope>NUCLEOTIDE SEQUENCE [LARGE SCALE GENOMIC DNA]</scope>
    <source>
        <strain evidence="1 2">FA350</strain>
    </source>
</reference>
<accession>A0A2Z4FQK4</accession>
<evidence type="ECO:0000313" key="2">
    <source>
        <dbReference type="Proteomes" id="UP000249799"/>
    </source>
</evidence>
<dbReference type="KEGG" id="bsed:DN745_19055"/>
<dbReference type="OrthoDB" id="5515529at2"/>
<dbReference type="PROSITE" id="PS51257">
    <property type="entry name" value="PROKAR_LIPOPROTEIN"/>
    <property type="match status" value="1"/>
</dbReference>
<dbReference type="Proteomes" id="UP000249799">
    <property type="component" value="Chromosome"/>
</dbReference>
<gene>
    <name evidence="1" type="ORF">DN745_19055</name>
</gene>
<name>A0A2Z4FQK4_9DELT</name>
<dbReference type="EMBL" id="CP030032">
    <property type="protein sequence ID" value="AWV91307.1"/>
    <property type="molecule type" value="Genomic_DNA"/>
</dbReference>
<keyword evidence="2" id="KW-1185">Reference proteome</keyword>
<dbReference type="RefSeq" id="WP_111337453.1">
    <property type="nucleotide sequence ID" value="NZ_CP030032.1"/>
</dbReference>
<sequence length="170" mass="18719">MKNLSSKLTLILSILGLLALVFASGCATMRANSARTAYIHQMTERHVYNAACDQVWPTARTLLFSEGYAVKDTGEGTIMTLETEWRYDRQTSNSTNANTVTASRYLVQGMQPDEGQCKVNFSKNTRSSDNNMNANRDLELEWHLLQQADPAAAAQIAQEAEVRANAAAQG</sequence>
<protein>
    <submittedName>
        <fullName evidence="1">Uncharacterized protein</fullName>
    </submittedName>
</protein>
<dbReference type="AlphaFoldDB" id="A0A2Z4FQK4"/>
<proteinExistence type="predicted"/>